<dbReference type="Proteomes" id="UP001152755">
    <property type="component" value="Unassembled WGS sequence"/>
</dbReference>
<dbReference type="RefSeq" id="WP_277832016.1">
    <property type="nucleotide sequence ID" value="NZ_JAAIVF010000002.1"/>
</dbReference>
<name>A0A9X4RGL0_9ACTN</name>
<accession>A0A9X4RGL0</accession>
<evidence type="ECO:0000313" key="1">
    <source>
        <dbReference type="EMBL" id="MDG3014136.1"/>
    </source>
</evidence>
<comment type="caution">
    <text evidence="1">The sequence shown here is derived from an EMBL/GenBank/DDBJ whole genome shotgun (WGS) entry which is preliminary data.</text>
</comment>
<dbReference type="AlphaFoldDB" id="A0A9X4RGL0"/>
<reference evidence="1" key="1">
    <citation type="submission" date="2022-08" db="EMBL/GenBank/DDBJ databases">
        <title>Genome analysis of Corynebacteriales strain.</title>
        <authorList>
            <person name="Lee S.D."/>
        </authorList>
    </citation>
    <scope>NUCLEOTIDE SEQUENCE</scope>
    <source>
        <strain evidence="1">D3-21</strain>
    </source>
</reference>
<keyword evidence="2" id="KW-1185">Reference proteome</keyword>
<dbReference type="EMBL" id="JANRHA010000003">
    <property type="protein sequence ID" value="MDG3014136.1"/>
    <property type="molecule type" value="Genomic_DNA"/>
</dbReference>
<proteinExistence type="predicted"/>
<evidence type="ECO:0000313" key="2">
    <source>
        <dbReference type="Proteomes" id="UP001152755"/>
    </source>
</evidence>
<sequence>MDFGSAVGNIANMLVPLFIHQNGTSSTMGLSSGPEGGATGSAI</sequence>
<gene>
    <name evidence="1" type="ORF">NVS88_06145</name>
</gene>
<protein>
    <submittedName>
        <fullName evidence="1">Uncharacterized protein</fullName>
    </submittedName>
</protein>
<organism evidence="1 2">
    <name type="scientific">Speluncibacter jeojiensis</name>
    <dbReference type="NCBI Taxonomy" id="2710754"/>
    <lineage>
        <taxon>Bacteria</taxon>
        <taxon>Bacillati</taxon>
        <taxon>Actinomycetota</taxon>
        <taxon>Actinomycetes</taxon>
        <taxon>Mycobacteriales</taxon>
        <taxon>Speluncibacteraceae</taxon>
        <taxon>Speluncibacter</taxon>
    </lineage>
</organism>